<sequence>MGEGSGQPADAHPTPSFDTKPPQPKKKTQKPREAKKKTTKVSQPSGFTDFVADEAVFKERGDSLGRATTTTSSLEAEQDSGNIHKTQPKATSNKTSSLGTSSGVNTPVSDEVTIKLKELMELCTNLSKKVLDLEDELKKIKTTYKIEVDDLKKRVEKLERKNKSRPHKLKRLYKVRLTAMVESSSDEEPALNKEDASKQGKNIDEIDANDEITLVDTHEDIIVEEFKAAGNQEVGIVNEPVSAALTIVTTAQPTEATKISVESTQTPTWKGITLQVPRESSTTKTASSQPHVQSKDKGKTKMIEADPRRKFFARKRAEEKRNKPPTKTQQRKIVSTYLKNMEGCRINELKHLDFDTLKKKFDIVFKRVNTFLDMDTEFVKGKKEKKAEGSSKRIGDELEQDDANKQKVNDNAKETVELNRFIDVILKNEKEAAIDVVPLDIVTPIIGWKVEREGKKCYYRILRAGGNS</sequence>
<feature type="region of interest" description="Disordered" evidence="2">
    <location>
        <begin position="1"/>
        <end position="107"/>
    </location>
</feature>
<protein>
    <submittedName>
        <fullName evidence="3">Uncharacterized protein</fullName>
    </submittedName>
</protein>
<feature type="compositionally biased region" description="Basic residues" evidence="2">
    <location>
        <begin position="23"/>
        <end position="39"/>
    </location>
</feature>
<reference evidence="3" key="1">
    <citation type="journal article" date="2019" name="Sci. Rep.">
        <title>Draft genome of Tanacetum cinerariifolium, the natural source of mosquito coil.</title>
        <authorList>
            <person name="Yamashiro T."/>
            <person name="Shiraishi A."/>
            <person name="Satake H."/>
            <person name="Nakayama K."/>
        </authorList>
    </citation>
    <scope>NUCLEOTIDE SEQUENCE</scope>
</reference>
<accession>A0A6L2KG95</accession>
<keyword evidence="1" id="KW-0175">Coiled coil</keyword>
<feature type="compositionally biased region" description="Polar residues" evidence="2">
    <location>
        <begin position="278"/>
        <end position="292"/>
    </location>
</feature>
<gene>
    <name evidence="3" type="ORF">Tci_020491</name>
</gene>
<dbReference type="EMBL" id="BKCJ010002431">
    <property type="protein sequence ID" value="GEU48513.1"/>
    <property type="molecule type" value="Genomic_DNA"/>
</dbReference>
<dbReference type="AlphaFoldDB" id="A0A6L2KG95"/>
<feature type="region of interest" description="Disordered" evidence="2">
    <location>
        <begin position="276"/>
        <end position="301"/>
    </location>
</feature>
<name>A0A6L2KG95_TANCI</name>
<proteinExistence type="predicted"/>
<evidence type="ECO:0000256" key="2">
    <source>
        <dbReference type="SAM" id="MobiDB-lite"/>
    </source>
</evidence>
<comment type="caution">
    <text evidence="3">The sequence shown here is derived from an EMBL/GenBank/DDBJ whole genome shotgun (WGS) entry which is preliminary data.</text>
</comment>
<feature type="region of interest" description="Disordered" evidence="2">
    <location>
        <begin position="382"/>
        <end position="405"/>
    </location>
</feature>
<evidence type="ECO:0000256" key="1">
    <source>
        <dbReference type="SAM" id="Coils"/>
    </source>
</evidence>
<feature type="coiled-coil region" evidence="1">
    <location>
        <begin position="116"/>
        <end position="161"/>
    </location>
</feature>
<organism evidence="3">
    <name type="scientific">Tanacetum cinerariifolium</name>
    <name type="common">Dalmatian daisy</name>
    <name type="synonym">Chrysanthemum cinerariifolium</name>
    <dbReference type="NCBI Taxonomy" id="118510"/>
    <lineage>
        <taxon>Eukaryota</taxon>
        <taxon>Viridiplantae</taxon>
        <taxon>Streptophyta</taxon>
        <taxon>Embryophyta</taxon>
        <taxon>Tracheophyta</taxon>
        <taxon>Spermatophyta</taxon>
        <taxon>Magnoliopsida</taxon>
        <taxon>eudicotyledons</taxon>
        <taxon>Gunneridae</taxon>
        <taxon>Pentapetalae</taxon>
        <taxon>asterids</taxon>
        <taxon>campanulids</taxon>
        <taxon>Asterales</taxon>
        <taxon>Asteraceae</taxon>
        <taxon>Asteroideae</taxon>
        <taxon>Anthemideae</taxon>
        <taxon>Anthemidinae</taxon>
        <taxon>Tanacetum</taxon>
    </lineage>
</organism>
<feature type="compositionally biased region" description="Polar residues" evidence="2">
    <location>
        <begin position="66"/>
        <end position="107"/>
    </location>
</feature>
<evidence type="ECO:0000313" key="3">
    <source>
        <dbReference type="EMBL" id="GEU48513.1"/>
    </source>
</evidence>